<dbReference type="GO" id="GO:0017101">
    <property type="term" value="C:aminoacyl-tRNA synthetase multienzyme complex"/>
    <property type="evidence" value="ECO:0007669"/>
    <property type="project" value="TreeGrafter"/>
</dbReference>
<proteinExistence type="predicted"/>
<evidence type="ECO:0000259" key="1">
    <source>
        <dbReference type="SMART" id="SM00946"/>
    </source>
</evidence>
<dbReference type="AlphaFoldDB" id="A0A9E7GEL4"/>
<dbReference type="InterPro" id="IPR017449">
    <property type="entry name" value="Pro-tRNA_synth_II"/>
</dbReference>
<dbReference type="InterPro" id="IPR045864">
    <property type="entry name" value="aa-tRNA-synth_II/BPL/LPL"/>
</dbReference>
<feature type="domain" description="Proline-tRNA ligase class II C-terminal" evidence="1">
    <location>
        <begin position="134"/>
        <end position="190"/>
    </location>
</feature>
<dbReference type="SUPFAM" id="SSF55681">
    <property type="entry name" value="Class II aaRS and biotin synthetases"/>
    <property type="match status" value="1"/>
</dbReference>
<sequence>MQLQKRQKRRKSRAGTFAGAIQTYTIEAMMGDRKALQAGTSHNLGQNFSRAFGTQGVPLKLEVGPRDVANRSVVVSRRDVPGKPGKDLGISMEPSVLVSHVKSSLEDIQAPLLQRATSFRDRCLYSNIADVNSYEELKEVITEGKWARGPWSASDAEELKVNEETGATLRCYPFEQPQGFHDCAAKGMTAHAAVHVNGRL</sequence>
<dbReference type="Gene3D" id="3.30.110.30">
    <property type="entry name" value="C-terminal domain of ProRS"/>
    <property type="match status" value="1"/>
</dbReference>
<dbReference type="SUPFAM" id="SSF52954">
    <property type="entry name" value="Class II aaRS ABD-related"/>
    <property type="match status" value="1"/>
</dbReference>
<dbReference type="EMBL" id="CP097509">
    <property type="protein sequence ID" value="URE14233.1"/>
    <property type="molecule type" value="Genomic_DNA"/>
</dbReference>
<dbReference type="OrthoDB" id="1350766at2759"/>
<dbReference type="SMART" id="SM00946">
    <property type="entry name" value="ProRS-C_1"/>
    <property type="match status" value="1"/>
</dbReference>
<accession>A0A9E7GEL4</accession>
<evidence type="ECO:0000313" key="3">
    <source>
        <dbReference type="Proteomes" id="UP001055439"/>
    </source>
</evidence>
<dbReference type="SUPFAM" id="SSF64586">
    <property type="entry name" value="C-terminal domain of ProRS"/>
    <property type="match status" value="1"/>
</dbReference>
<dbReference type="Pfam" id="PF09180">
    <property type="entry name" value="ProRS-C_1"/>
    <property type="match status" value="1"/>
</dbReference>
<dbReference type="Gene3D" id="3.30.930.10">
    <property type="entry name" value="Bira Bifunctional Protein, Domain 2"/>
    <property type="match status" value="1"/>
</dbReference>
<dbReference type="EMBL" id="CP097509">
    <property type="protein sequence ID" value="URE14236.1"/>
    <property type="molecule type" value="Genomic_DNA"/>
</dbReference>
<dbReference type="GO" id="GO:0004827">
    <property type="term" value="F:proline-tRNA ligase activity"/>
    <property type="evidence" value="ECO:0007669"/>
    <property type="project" value="InterPro"/>
</dbReference>
<reference evidence="2" key="1">
    <citation type="submission" date="2022-05" db="EMBL/GenBank/DDBJ databases">
        <title>The Musa troglodytarum L. genome provides insights into the mechanism of non-climacteric behaviour and enrichment of carotenoids.</title>
        <authorList>
            <person name="Wang J."/>
        </authorList>
    </citation>
    <scope>NUCLEOTIDE SEQUENCE</scope>
    <source>
        <tissue evidence="2">Leaf</tissue>
    </source>
</reference>
<dbReference type="GO" id="GO:0005524">
    <property type="term" value="F:ATP binding"/>
    <property type="evidence" value="ECO:0007669"/>
    <property type="project" value="InterPro"/>
</dbReference>
<gene>
    <name evidence="2" type="ORF">MUK42_10412</name>
</gene>
<dbReference type="InterPro" id="IPR004499">
    <property type="entry name" value="Pro-tRNA-ligase_IIa_arc-type"/>
</dbReference>
<dbReference type="PANTHER" id="PTHR43382:SF3">
    <property type="entry name" value="PROLINE--TRNA LIGASE, CHLOROPLASTIC_MITOCHONDRIAL"/>
    <property type="match status" value="1"/>
</dbReference>
<dbReference type="GO" id="GO:0005739">
    <property type="term" value="C:mitochondrion"/>
    <property type="evidence" value="ECO:0007669"/>
    <property type="project" value="TreeGrafter"/>
</dbReference>
<dbReference type="PANTHER" id="PTHR43382">
    <property type="entry name" value="PROLYL-TRNA SYNTHETASE"/>
    <property type="match status" value="1"/>
</dbReference>
<dbReference type="GO" id="GO:0009570">
    <property type="term" value="C:chloroplast stroma"/>
    <property type="evidence" value="ECO:0007669"/>
    <property type="project" value="TreeGrafter"/>
</dbReference>
<dbReference type="InterPro" id="IPR016061">
    <property type="entry name" value="Pro-tRNA_ligase_II_C"/>
</dbReference>
<protein>
    <recommendedName>
        <fullName evidence="1">Proline-tRNA ligase class II C-terminal domain-containing protein</fullName>
    </recommendedName>
</protein>
<dbReference type="GO" id="GO:0006433">
    <property type="term" value="P:prolyl-tRNA aminoacylation"/>
    <property type="evidence" value="ECO:0007669"/>
    <property type="project" value="InterPro"/>
</dbReference>
<name>A0A9E7GEL4_9LILI</name>
<evidence type="ECO:0000313" key="2">
    <source>
        <dbReference type="EMBL" id="URE14236.1"/>
    </source>
</evidence>
<keyword evidence="3" id="KW-1185">Reference proteome</keyword>
<organism evidence="2 3">
    <name type="scientific">Musa troglodytarum</name>
    <name type="common">fe'i banana</name>
    <dbReference type="NCBI Taxonomy" id="320322"/>
    <lineage>
        <taxon>Eukaryota</taxon>
        <taxon>Viridiplantae</taxon>
        <taxon>Streptophyta</taxon>
        <taxon>Embryophyta</taxon>
        <taxon>Tracheophyta</taxon>
        <taxon>Spermatophyta</taxon>
        <taxon>Magnoliopsida</taxon>
        <taxon>Liliopsida</taxon>
        <taxon>Zingiberales</taxon>
        <taxon>Musaceae</taxon>
        <taxon>Musa</taxon>
    </lineage>
</organism>
<dbReference type="EMBL" id="CP097509">
    <property type="protein sequence ID" value="URE14235.1"/>
    <property type="molecule type" value="Genomic_DNA"/>
</dbReference>
<dbReference type="Proteomes" id="UP001055439">
    <property type="component" value="Chromosome 7"/>
</dbReference>